<sequence length="1211" mass="134175">MQTRNAAVRIFGGSLCLQGSCRWSYHHSSRLSSATSHANSMNLLSTQLHPFSSVADSFLSSAGKGLSHDVAEVFMEPIGTSHPAPAGVRYCDGNDRMEQEASELFKVLNTCIDAPAATLFEKLIASTAGLYKKSPRRYWSLHSRALTNYGVQCLVDQKPTQAIELIRQAVSIIVSFEGETAVLHLRVILANALACEGKCFEALCEYEQALGVMRDYPVEPSLTQVVSGKESRILLSRSYVLEDFDRFLANEELVQSALNQGKQAADFSSDKAEKVHIMWILARIQRRLGEKDASLLLYTACLRALLDTPDAEMEMKVMHDIGILLCFEAFDVSQGLPYLQAAAEMSFDTALEKLEEMKQQPSAKAQKGFPKEAMLPVRRAAFTLLDAAVCLAENEELGKALGLFEESIALMNDCGMQKHSAWACLKYADALTHASLIDKAIRVYLETIESIRSRENDEGNVQVACMGMVVPITAAEVEGRLAYCFQMHVGEYRRACIHFCRAIRRCGVHVESAFRAVEESNPVSSEELDSETLCWMLENYASCCERVGRRDIAEEVLERRVSVERSLGGSCCSALLRLAQLHGVANAAKAIELYIQLLTLPEDGIEPDVLLQAAYGFASICYSSKDEDLELALTKVTAATEREGTKSPVTDASLDGAALPNPNNVVIASFKRSARVIMASHAVDRTKSNDSSEDELKALMTLSRGGFFCQRRGDDAGAEELYRLAVEYTLLVDVKNDEYARELAIMLANYATVMAHKSIEKAQELYNRAVETCPTEENVSAAAASFFVLTANYAGGRKCIQRMIDAVTDCAVIPRLYGKLAWLGVVCWDDLAPPVRQECLQHLLLALGLESSNLSLLSTVFQVTPLNSSVGIIFKQNFLAGISSSPDQDTVSLACYVAQTKLPHDGRFINTCYKTALGRFSQSTTILVNYAKFCADYAAVALARKYYATAFRYSHKDSRSTDCYAEYLAFLQEGEQQRTQREQLVAGESLARYQMERITRDLSSHVWGQAFALYGKYLATFMPSPSVPVVLFEEALKQNAADSRATALYGSFLWNVCLPALDTRCTADVKKQLAGKVEALYQKGLSHQPQSTLLLTSLGSLYVSMGNRFDDAVRVLEQARKLSPHNVAVHRLLCAAFHDEWMKEQKRVTVKKNSRLQTLLEATRQLYERSVQLDPSDRLTLARYCQFALHGLQNADLAAELMQRLRELSKA</sequence>
<dbReference type="VEuPathDB" id="TriTrypDB:TRSC58_06973"/>
<dbReference type="Gene3D" id="1.25.40.10">
    <property type="entry name" value="Tetratricopeptide repeat domain"/>
    <property type="match status" value="3"/>
</dbReference>
<evidence type="ECO:0000256" key="1">
    <source>
        <dbReference type="ARBA" id="ARBA00022803"/>
    </source>
</evidence>
<dbReference type="SUPFAM" id="SSF48452">
    <property type="entry name" value="TPR-like"/>
    <property type="match status" value="3"/>
</dbReference>
<dbReference type="GO" id="GO:0007091">
    <property type="term" value="P:metaphase/anaphase transition of mitotic cell cycle"/>
    <property type="evidence" value="ECO:0007669"/>
    <property type="project" value="TreeGrafter"/>
</dbReference>
<dbReference type="GO" id="GO:0005737">
    <property type="term" value="C:cytoplasm"/>
    <property type="evidence" value="ECO:0007669"/>
    <property type="project" value="TreeGrafter"/>
</dbReference>
<dbReference type="GO" id="GO:0051301">
    <property type="term" value="P:cell division"/>
    <property type="evidence" value="ECO:0007669"/>
    <property type="project" value="TreeGrafter"/>
</dbReference>
<comment type="caution">
    <text evidence="2">The sequence shown here is derived from an EMBL/GenBank/DDBJ whole genome shotgun (WGS) entry which is preliminary data.</text>
</comment>
<dbReference type="PANTHER" id="PTHR12558">
    <property type="entry name" value="CELL DIVISION CYCLE 16,23,27"/>
    <property type="match status" value="1"/>
</dbReference>
<dbReference type="Proteomes" id="UP000283634">
    <property type="component" value="Unassembled WGS sequence"/>
</dbReference>
<reference evidence="2 3" key="1">
    <citation type="journal article" date="2018" name="BMC Genomics">
        <title>Genomic comparison of Trypanosoma conorhini and Trypanosoma rangeli to Trypanosoma cruzi strains of high and low virulence.</title>
        <authorList>
            <person name="Bradwell K.R."/>
            <person name="Koparde V.N."/>
            <person name="Matveyev A.V."/>
            <person name="Serrano M.G."/>
            <person name="Alves J.M."/>
            <person name="Parikh H."/>
            <person name="Huang B."/>
            <person name="Lee V."/>
            <person name="Espinosa-Alvarez O."/>
            <person name="Ortiz P.A."/>
            <person name="Costa-Martins A.G."/>
            <person name="Teixeira M.M."/>
            <person name="Buck G.A."/>
        </authorList>
    </citation>
    <scope>NUCLEOTIDE SEQUENCE [LARGE SCALE GENOMIC DNA]</scope>
    <source>
        <strain evidence="2 3">AM80</strain>
    </source>
</reference>
<keyword evidence="3" id="KW-1185">Reference proteome</keyword>
<dbReference type="GO" id="GO:0016567">
    <property type="term" value="P:protein ubiquitination"/>
    <property type="evidence" value="ECO:0007669"/>
    <property type="project" value="TreeGrafter"/>
</dbReference>
<dbReference type="OrthoDB" id="239878at2759"/>
<evidence type="ECO:0000313" key="3">
    <source>
        <dbReference type="Proteomes" id="UP000283634"/>
    </source>
</evidence>
<name>A0A422NTG3_TRYRA</name>
<dbReference type="RefSeq" id="XP_029240584.1">
    <property type="nucleotide sequence ID" value="XM_029379593.1"/>
</dbReference>
<dbReference type="EMBL" id="MKGL01000060">
    <property type="protein sequence ID" value="RNF08751.1"/>
    <property type="molecule type" value="Genomic_DNA"/>
</dbReference>
<protein>
    <submittedName>
        <fullName evidence="2">Uncharacterized protein</fullName>
    </submittedName>
</protein>
<dbReference type="AlphaFoldDB" id="A0A422NTG3"/>
<dbReference type="GO" id="GO:0005680">
    <property type="term" value="C:anaphase-promoting complex"/>
    <property type="evidence" value="ECO:0007669"/>
    <property type="project" value="TreeGrafter"/>
</dbReference>
<keyword evidence="1" id="KW-0802">TPR repeat</keyword>
<dbReference type="OMA" id="MCYAHYL"/>
<evidence type="ECO:0000313" key="2">
    <source>
        <dbReference type="EMBL" id="RNF08751.1"/>
    </source>
</evidence>
<organism evidence="2 3">
    <name type="scientific">Trypanosoma rangeli</name>
    <dbReference type="NCBI Taxonomy" id="5698"/>
    <lineage>
        <taxon>Eukaryota</taxon>
        <taxon>Discoba</taxon>
        <taxon>Euglenozoa</taxon>
        <taxon>Kinetoplastea</taxon>
        <taxon>Metakinetoplastina</taxon>
        <taxon>Trypanosomatida</taxon>
        <taxon>Trypanosomatidae</taxon>
        <taxon>Trypanosoma</taxon>
        <taxon>Herpetosoma</taxon>
    </lineage>
</organism>
<dbReference type="InterPro" id="IPR011990">
    <property type="entry name" value="TPR-like_helical_dom_sf"/>
</dbReference>
<dbReference type="GO" id="GO:0031145">
    <property type="term" value="P:anaphase-promoting complex-dependent catabolic process"/>
    <property type="evidence" value="ECO:0007669"/>
    <property type="project" value="TreeGrafter"/>
</dbReference>
<proteinExistence type="predicted"/>
<gene>
    <name evidence="2" type="ORF">TraAM80_02594</name>
</gene>
<accession>A0A422NTG3</accession>
<dbReference type="GeneID" id="40326527"/>
<dbReference type="PANTHER" id="PTHR12558:SF49">
    <property type="entry name" value="TPR DOMAIN CONTAINING PROTEIN"/>
    <property type="match status" value="1"/>
</dbReference>